<sequence>MSRSPKALCSAVTRMAVCGALLSGPLAAQERMTLGIGRMFTNDYMGDGKDRWRTGSYQISVLRGPIWEGSLPARPGSLLEYRLRSEIIAPSELSTPPAGDRRYAGVVSFGLHSHFALGAAEASAGLDLVALGPQTGVGEVHDWLHEQVSAPSVRVVEDEIGNRLVPTLSGELGRSFALGSHAELRPFAEARLGDETLVRIGADLSFGRIEHGALWSRDTVSGHRYVTISGTSEPGASFVLGGDAAYVADSVYLNGGSNDPEPEDSRLRLRAGMQIRSERMGLFYGATWLSEEFEGQPEGQVLGSLRFRMNF</sequence>
<dbReference type="Gene3D" id="2.40.128.140">
    <property type="entry name" value="Outer membrane protein"/>
    <property type="match status" value="1"/>
</dbReference>
<dbReference type="Proteomes" id="UP000076128">
    <property type="component" value="Chromosome"/>
</dbReference>
<dbReference type="PATRIC" id="fig|1335048.3.peg.952"/>
<dbReference type="InterPro" id="IPR037107">
    <property type="entry name" value="Put_OMP_sf"/>
</dbReference>
<keyword evidence="3" id="KW-1185">Reference proteome</keyword>
<proteinExistence type="predicted"/>
<evidence type="ECO:0000256" key="1">
    <source>
        <dbReference type="SAM" id="SignalP"/>
    </source>
</evidence>
<reference evidence="2 3" key="1">
    <citation type="submission" date="2015-09" db="EMBL/GenBank/DDBJ databases">
        <title>Complete genome sequence of Defluviimonas alba cai42t isolated from an oilfield in Xinjiang.</title>
        <authorList>
            <person name="Geng S."/>
            <person name="Pan X."/>
            <person name="Wu X."/>
        </authorList>
    </citation>
    <scope>NUCLEOTIDE SEQUENCE [LARGE SCALE GENOMIC DNA]</scope>
    <source>
        <strain evidence="3">cai42</strain>
    </source>
</reference>
<dbReference type="STRING" id="1335048.AKL17_0916"/>
<dbReference type="AlphaFoldDB" id="A0A159Z033"/>
<accession>A0A159Z033</accession>
<evidence type="ECO:0000313" key="2">
    <source>
        <dbReference type="EMBL" id="AMY68175.1"/>
    </source>
</evidence>
<dbReference type="InterPro" id="IPR018707">
    <property type="entry name" value="LpxR"/>
</dbReference>
<organism evidence="2 3">
    <name type="scientific">Frigidibacter mobilis</name>
    <dbReference type="NCBI Taxonomy" id="1335048"/>
    <lineage>
        <taxon>Bacteria</taxon>
        <taxon>Pseudomonadati</taxon>
        <taxon>Pseudomonadota</taxon>
        <taxon>Alphaproteobacteria</taxon>
        <taxon>Rhodobacterales</taxon>
        <taxon>Paracoccaceae</taxon>
        <taxon>Frigidibacter</taxon>
    </lineage>
</organism>
<dbReference type="KEGG" id="daa:AKL17_0916"/>
<dbReference type="Pfam" id="PF09982">
    <property type="entry name" value="LpxR"/>
    <property type="match status" value="1"/>
</dbReference>
<protein>
    <recommendedName>
        <fullName evidence="4">DUF2219 family protein</fullName>
    </recommendedName>
</protein>
<evidence type="ECO:0000313" key="3">
    <source>
        <dbReference type="Proteomes" id="UP000076128"/>
    </source>
</evidence>
<dbReference type="EMBL" id="CP012661">
    <property type="protein sequence ID" value="AMY68175.1"/>
    <property type="molecule type" value="Genomic_DNA"/>
</dbReference>
<dbReference type="OrthoDB" id="7721289at2"/>
<keyword evidence="1" id="KW-0732">Signal</keyword>
<evidence type="ECO:0008006" key="4">
    <source>
        <dbReference type="Google" id="ProtNLM"/>
    </source>
</evidence>
<gene>
    <name evidence="2" type="ORF">AKL17_0916</name>
</gene>
<feature type="chain" id="PRO_5007811309" description="DUF2219 family protein" evidence="1">
    <location>
        <begin position="29"/>
        <end position="311"/>
    </location>
</feature>
<feature type="signal peptide" evidence="1">
    <location>
        <begin position="1"/>
        <end position="28"/>
    </location>
</feature>
<dbReference type="RefSeq" id="WP_084739451.1">
    <property type="nucleotide sequence ID" value="NZ_CP012661.1"/>
</dbReference>
<name>A0A159Z033_9RHOB</name>